<name>A0AA35X7M6_GEOBA</name>
<protein>
    <submittedName>
        <fullName evidence="1">Uncharacterized protein</fullName>
    </submittedName>
</protein>
<comment type="caution">
    <text evidence="1">The sequence shown here is derived from an EMBL/GenBank/DDBJ whole genome shotgun (WGS) entry which is preliminary data.</text>
</comment>
<organism evidence="1 2">
    <name type="scientific">Geodia barretti</name>
    <name type="common">Barrett's horny sponge</name>
    <dbReference type="NCBI Taxonomy" id="519541"/>
    <lineage>
        <taxon>Eukaryota</taxon>
        <taxon>Metazoa</taxon>
        <taxon>Porifera</taxon>
        <taxon>Demospongiae</taxon>
        <taxon>Heteroscleromorpha</taxon>
        <taxon>Tetractinellida</taxon>
        <taxon>Astrophorina</taxon>
        <taxon>Geodiidae</taxon>
        <taxon>Geodia</taxon>
    </lineage>
</organism>
<gene>
    <name evidence="1" type="ORF">GBAR_LOCUS22910</name>
</gene>
<dbReference type="EMBL" id="CASHTH010003168">
    <property type="protein sequence ID" value="CAI8041200.1"/>
    <property type="molecule type" value="Genomic_DNA"/>
</dbReference>
<keyword evidence="2" id="KW-1185">Reference proteome</keyword>
<reference evidence="1" key="1">
    <citation type="submission" date="2023-03" db="EMBL/GenBank/DDBJ databases">
        <authorList>
            <person name="Steffen K."/>
            <person name="Cardenas P."/>
        </authorList>
    </citation>
    <scope>NUCLEOTIDE SEQUENCE</scope>
</reference>
<accession>A0AA35X7M6</accession>
<evidence type="ECO:0000313" key="1">
    <source>
        <dbReference type="EMBL" id="CAI8041200.1"/>
    </source>
</evidence>
<dbReference type="AlphaFoldDB" id="A0AA35X7M6"/>
<feature type="non-terminal residue" evidence="1">
    <location>
        <position position="1"/>
    </location>
</feature>
<evidence type="ECO:0000313" key="2">
    <source>
        <dbReference type="Proteomes" id="UP001174909"/>
    </source>
</evidence>
<dbReference type="Proteomes" id="UP001174909">
    <property type="component" value="Unassembled WGS sequence"/>
</dbReference>
<proteinExistence type="predicted"/>
<sequence>VAIPIRSGGISCDGRFCFECSPNNRGVSTTHVASFVRIADMTADRTQTFHRTLLNLPPSLNTQSATQSRRPSRW</sequence>